<keyword evidence="11" id="KW-1185">Reference proteome</keyword>
<dbReference type="InterPro" id="IPR009100">
    <property type="entry name" value="AcylCoA_DH/oxidase_NM_dom_sf"/>
</dbReference>
<reference evidence="11" key="1">
    <citation type="submission" date="2016-10" db="EMBL/GenBank/DDBJ databases">
        <authorList>
            <person name="Varghese N."/>
            <person name="Submissions S."/>
        </authorList>
    </citation>
    <scope>NUCLEOTIDE SEQUENCE [LARGE SCALE GENOMIC DNA]</scope>
    <source>
        <strain evidence="11">DSM 17465</strain>
    </source>
</reference>
<dbReference type="PIRSF" id="PIRSF016578">
    <property type="entry name" value="HsaA"/>
    <property type="match status" value="1"/>
</dbReference>
<dbReference type="AlphaFoldDB" id="A0A1I7DUS0"/>
<evidence type="ECO:0000259" key="8">
    <source>
        <dbReference type="Pfam" id="PF02770"/>
    </source>
</evidence>
<evidence type="ECO:0000313" key="11">
    <source>
        <dbReference type="Proteomes" id="UP000183371"/>
    </source>
</evidence>
<dbReference type="Pfam" id="PF00441">
    <property type="entry name" value="Acyl-CoA_dh_1"/>
    <property type="match status" value="1"/>
</dbReference>
<dbReference type="Pfam" id="PF02771">
    <property type="entry name" value="Acyl-CoA_dh_N"/>
    <property type="match status" value="1"/>
</dbReference>
<dbReference type="EMBL" id="FPBD01000011">
    <property type="protein sequence ID" value="SFU15419.1"/>
    <property type="molecule type" value="Genomic_DNA"/>
</dbReference>
<gene>
    <name evidence="10" type="ORF">SAMN05444141_11122</name>
</gene>
<dbReference type="InterPro" id="IPR046373">
    <property type="entry name" value="Acyl-CoA_Oxase/DH_mid-dom_sf"/>
</dbReference>
<dbReference type="GO" id="GO:0050660">
    <property type="term" value="F:flavin adenine dinucleotide binding"/>
    <property type="evidence" value="ECO:0007669"/>
    <property type="project" value="InterPro"/>
</dbReference>
<evidence type="ECO:0000256" key="2">
    <source>
        <dbReference type="ARBA" id="ARBA00009347"/>
    </source>
</evidence>
<dbReference type="GO" id="GO:0003995">
    <property type="term" value="F:acyl-CoA dehydrogenase activity"/>
    <property type="evidence" value="ECO:0007669"/>
    <property type="project" value="TreeGrafter"/>
</dbReference>
<dbReference type="PANTHER" id="PTHR43884:SF19">
    <property type="entry name" value="ACYL-COA DEHYDROGENASE FADE4-RELATED"/>
    <property type="match status" value="1"/>
</dbReference>
<dbReference type="FunFam" id="2.40.110.10:FF:000002">
    <property type="entry name" value="Acyl-CoA dehydrogenase fadE12"/>
    <property type="match status" value="1"/>
</dbReference>
<dbReference type="PANTHER" id="PTHR43884">
    <property type="entry name" value="ACYL-COA DEHYDROGENASE"/>
    <property type="match status" value="1"/>
</dbReference>
<proteinExistence type="inferred from homology"/>
<dbReference type="Gene3D" id="1.10.540.10">
    <property type="entry name" value="Acyl-CoA dehydrogenase/oxidase, N-terminal domain"/>
    <property type="match status" value="1"/>
</dbReference>
<sequence>MQPPDNLTQFQANVRAFVEKTLLPEVNKIDEAEQIDRSLIQAMANQGFLGASIKKKNGGQALPSDHLMVLHKEVARAHGSLENLVTVTGMVAAAVERFAKSDLIRDYVKALAKGELIGGFAMTEPNIGSNLSHVETTITRDGDDYVINGVKTWITLAQIADFFVVLGRTRDNHTQVILVDRSTPGLSVEPIRGMIGLRANMLGTVTFDQCRVPAHYLLGSETQGLALSATFGLHEGRFTTACGCLGLADAALEVMTERCISRQQAGKPLYRHQLVQKMLSETLVAVMSAQELVNRAAEARDMASPDMVQAIMIAKYAASQAARLASNNAVQLLGASGCHAVNHAERYFRDAKAMEIIEGTTQIHEIQIALAYIATNVERAAA</sequence>
<dbReference type="SUPFAM" id="SSF56645">
    <property type="entry name" value="Acyl-CoA dehydrogenase NM domain-like"/>
    <property type="match status" value="1"/>
</dbReference>
<evidence type="ECO:0000259" key="9">
    <source>
        <dbReference type="Pfam" id="PF02771"/>
    </source>
</evidence>
<organism evidence="10 11">
    <name type="scientific">Pseudovibrio denitrificans</name>
    <dbReference type="NCBI Taxonomy" id="258256"/>
    <lineage>
        <taxon>Bacteria</taxon>
        <taxon>Pseudomonadati</taxon>
        <taxon>Pseudomonadota</taxon>
        <taxon>Alphaproteobacteria</taxon>
        <taxon>Hyphomicrobiales</taxon>
        <taxon>Stappiaceae</taxon>
        <taxon>Pseudovibrio</taxon>
    </lineage>
</organism>
<dbReference type="RefSeq" id="WP_054785552.1">
    <property type="nucleotide sequence ID" value="NZ_FPBD01000011.1"/>
</dbReference>
<feature type="domain" description="Acyl-CoA oxidase/dehydrogenase middle" evidence="8">
    <location>
        <begin position="119"/>
        <end position="210"/>
    </location>
</feature>
<dbReference type="InterPro" id="IPR013786">
    <property type="entry name" value="AcylCoA_DH/ox_N"/>
</dbReference>
<evidence type="ECO:0000313" key="10">
    <source>
        <dbReference type="EMBL" id="SFU15419.1"/>
    </source>
</evidence>
<evidence type="ECO:0000256" key="5">
    <source>
        <dbReference type="ARBA" id="ARBA00023002"/>
    </source>
</evidence>
<dbReference type="GO" id="GO:0005886">
    <property type="term" value="C:plasma membrane"/>
    <property type="evidence" value="ECO:0007669"/>
    <property type="project" value="TreeGrafter"/>
</dbReference>
<dbReference type="InterPro" id="IPR037069">
    <property type="entry name" value="AcylCoA_DH/ox_N_sf"/>
</dbReference>
<evidence type="ECO:0000256" key="6">
    <source>
        <dbReference type="RuleBase" id="RU362125"/>
    </source>
</evidence>
<dbReference type="InterPro" id="IPR009075">
    <property type="entry name" value="AcylCo_DH/oxidase_C"/>
</dbReference>
<dbReference type="SUPFAM" id="SSF47203">
    <property type="entry name" value="Acyl-CoA dehydrogenase C-terminal domain-like"/>
    <property type="match status" value="1"/>
</dbReference>
<evidence type="ECO:0000256" key="3">
    <source>
        <dbReference type="ARBA" id="ARBA00022630"/>
    </source>
</evidence>
<dbReference type="Pfam" id="PF02770">
    <property type="entry name" value="Acyl-CoA_dh_M"/>
    <property type="match status" value="1"/>
</dbReference>
<keyword evidence="5 6" id="KW-0560">Oxidoreductase</keyword>
<feature type="domain" description="Acyl-CoA dehydrogenase/oxidase C-terminal" evidence="7">
    <location>
        <begin position="223"/>
        <end position="369"/>
    </location>
</feature>
<dbReference type="InterPro" id="IPR036250">
    <property type="entry name" value="AcylCo_DH-like_C"/>
</dbReference>
<keyword evidence="4 6" id="KW-0274">FAD</keyword>
<name>A0A1I7DUS0_9HYPH</name>
<dbReference type="Gene3D" id="2.40.110.10">
    <property type="entry name" value="Butyryl-CoA Dehydrogenase, subunit A, domain 2"/>
    <property type="match status" value="1"/>
</dbReference>
<protein>
    <submittedName>
        <fullName evidence="10">Acyl-CoA dehydrogenase</fullName>
    </submittedName>
</protein>
<keyword evidence="3 6" id="KW-0285">Flavoprotein</keyword>
<comment type="similarity">
    <text evidence="2 6">Belongs to the acyl-CoA dehydrogenase family.</text>
</comment>
<feature type="domain" description="Acyl-CoA dehydrogenase/oxidase N-terminal" evidence="9">
    <location>
        <begin position="7"/>
        <end position="115"/>
    </location>
</feature>
<comment type="cofactor">
    <cofactor evidence="1 6">
        <name>FAD</name>
        <dbReference type="ChEBI" id="CHEBI:57692"/>
    </cofactor>
</comment>
<accession>A0A1I7DUS0</accession>
<dbReference type="Proteomes" id="UP000183371">
    <property type="component" value="Unassembled WGS sequence"/>
</dbReference>
<evidence type="ECO:0000259" key="7">
    <source>
        <dbReference type="Pfam" id="PF00441"/>
    </source>
</evidence>
<dbReference type="Gene3D" id="1.20.140.10">
    <property type="entry name" value="Butyryl-CoA Dehydrogenase, subunit A, domain 3"/>
    <property type="match status" value="1"/>
</dbReference>
<dbReference type="InterPro" id="IPR006091">
    <property type="entry name" value="Acyl-CoA_Oxase/DH_mid-dom"/>
</dbReference>
<evidence type="ECO:0000256" key="1">
    <source>
        <dbReference type="ARBA" id="ARBA00001974"/>
    </source>
</evidence>
<evidence type="ECO:0000256" key="4">
    <source>
        <dbReference type="ARBA" id="ARBA00022827"/>
    </source>
</evidence>